<feature type="region of interest" description="Disordered" evidence="1">
    <location>
        <begin position="212"/>
        <end position="235"/>
    </location>
</feature>
<evidence type="ECO:0000256" key="1">
    <source>
        <dbReference type="SAM" id="MobiDB-lite"/>
    </source>
</evidence>
<proteinExistence type="predicted"/>
<gene>
    <name evidence="2" type="ORF">B0H17DRAFT_1204831</name>
</gene>
<dbReference type="Proteomes" id="UP001221757">
    <property type="component" value="Unassembled WGS sequence"/>
</dbReference>
<feature type="region of interest" description="Disordered" evidence="1">
    <location>
        <begin position="425"/>
        <end position="464"/>
    </location>
</feature>
<organism evidence="2 3">
    <name type="scientific">Mycena rosella</name>
    <name type="common">Pink bonnet</name>
    <name type="synonym">Agaricus rosellus</name>
    <dbReference type="NCBI Taxonomy" id="1033263"/>
    <lineage>
        <taxon>Eukaryota</taxon>
        <taxon>Fungi</taxon>
        <taxon>Dikarya</taxon>
        <taxon>Basidiomycota</taxon>
        <taxon>Agaricomycotina</taxon>
        <taxon>Agaricomycetes</taxon>
        <taxon>Agaricomycetidae</taxon>
        <taxon>Agaricales</taxon>
        <taxon>Marasmiineae</taxon>
        <taxon>Mycenaceae</taxon>
        <taxon>Mycena</taxon>
    </lineage>
</organism>
<sequence>MGSNVVCLASSCCTTLVNPAAHPCVSNPYPKSLVQPWLIVQSNEFKVRHEDIPPDYPYIVHNERTVRFRIPYFQFYGLGPPSNLDVGSGGDVYIDVTPNRTSLWGHTAQGWKRWLDFGDDRMTVPIRSSNFLCGSHSFGGRKEDRGDGFTRGHRDCSAGCQGPKRTSVDGVGSTGRGGSRSIRCCQERFAPKPSPGLGCSLFGLYNPPRVVPSEEEDVKERIPGLDPPEDDVKEPIPKREHPCVENPQPVSLVQTLIASSVKSLIISTLPPSYPYRLEPEKDWYRVPYFQFTTRGPPAEGLDVGGPGDIFLDTERPALYGRTSTGWERWSDMGETMRGGEWPDSNWVVKHPHLENYALWVNFGKKDGASGHVCWYKGTSSALTARTTARKKGLVTKSLLKSKIEQNRFADASNILAHIISGMKLDPEPSPSTLSSKREASPSPSQPRKKTKGEQSTVEGDSVGPLLSAAIWEKTC</sequence>
<evidence type="ECO:0000313" key="3">
    <source>
        <dbReference type="Proteomes" id="UP001221757"/>
    </source>
</evidence>
<protein>
    <submittedName>
        <fullName evidence="2">Uncharacterized protein</fullName>
    </submittedName>
</protein>
<evidence type="ECO:0000313" key="2">
    <source>
        <dbReference type="EMBL" id="KAJ7683839.1"/>
    </source>
</evidence>
<keyword evidence="3" id="KW-1185">Reference proteome</keyword>
<dbReference type="AlphaFoldDB" id="A0AAD7D9W0"/>
<dbReference type="EMBL" id="JARKIE010000104">
    <property type="protein sequence ID" value="KAJ7683839.1"/>
    <property type="molecule type" value="Genomic_DNA"/>
</dbReference>
<accession>A0AAD7D9W0</accession>
<reference evidence="2" key="1">
    <citation type="submission" date="2023-03" db="EMBL/GenBank/DDBJ databases">
        <title>Massive genome expansion in bonnet fungi (Mycena s.s.) driven by repeated elements and novel gene families across ecological guilds.</title>
        <authorList>
            <consortium name="Lawrence Berkeley National Laboratory"/>
            <person name="Harder C.B."/>
            <person name="Miyauchi S."/>
            <person name="Viragh M."/>
            <person name="Kuo A."/>
            <person name="Thoen E."/>
            <person name="Andreopoulos B."/>
            <person name="Lu D."/>
            <person name="Skrede I."/>
            <person name="Drula E."/>
            <person name="Henrissat B."/>
            <person name="Morin E."/>
            <person name="Kohler A."/>
            <person name="Barry K."/>
            <person name="LaButti K."/>
            <person name="Morin E."/>
            <person name="Salamov A."/>
            <person name="Lipzen A."/>
            <person name="Mereny Z."/>
            <person name="Hegedus B."/>
            <person name="Baldrian P."/>
            <person name="Stursova M."/>
            <person name="Weitz H."/>
            <person name="Taylor A."/>
            <person name="Grigoriev I.V."/>
            <person name="Nagy L.G."/>
            <person name="Martin F."/>
            <person name="Kauserud H."/>
        </authorList>
    </citation>
    <scope>NUCLEOTIDE SEQUENCE</scope>
    <source>
        <strain evidence="2">CBHHK067</strain>
    </source>
</reference>
<name>A0AAD7D9W0_MYCRO</name>
<comment type="caution">
    <text evidence="2">The sequence shown here is derived from an EMBL/GenBank/DDBJ whole genome shotgun (WGS) entry which is preliminary data.</text>
</comment>